<feature type="compositionally biased region" description="Basic and acidic residues" evidence="1">
    <location>
        <begin position="35"/>
        <end position="49"/>
    </location>
</feature>
<keyword evidence="3" id="KW-1185">Reference proteome</keyword>
<evidence type="ECO:0000313" key="3">
    <source>
        <dbReference type="Proteomes" id="UP000192917"/>
    </source>
</evidence>
<accession>A0A1Y6CG77</accession>
<sequence length="60" mass="6464">MTQNPYVIVAGPDARHARARAAAADVARDIEDEDHGGRGWSCRDPEGHFRNVGSYDPSAA</sequence>
<proteinExistence type="predicted"/>
<dbReference type="InterPro" id="IPR029068">
    <property type="entry name" value="Glyas_Bleomycin-R_OHBP_Dase"/>
</dbReference>
<reference evidence="2 3" key="1">
    <citation type="submission" date="2017-04" db="EMBL/GenBank/DDBJ databases">
        <authorList>
            <person name="Afonso C.L."/>
            <person name="Miller P.J."/>
            <person name="Scott M.A."/>
            <person name="Spackman E."/>
            <person name="Goraichik I."/>
            <person name="Dimitrov K.M."/>
            <person name="Suarez D.L."/>
            <person name="Swayne D.E."/>
        </authorList>
    </citation>
    <scope>NUCLEOTIDE SEQUENCE [LARGE SCALE GENOMIC DNA]</scope>
    <source>
        <strain evidence="2 3">USBA 355</strain>
    </source>
</reference>
<organism evidence="2 3">
    <name type="scientific">Tistlia consotensis USBA 355</name>
    <dbReference type="NCBI Taxonomy" id="560819"/>
    <lineage>
        <taxon>Bacteria</taxon>
        <taxon>Pseudomonadati</taxon>
        <taxon>Pseudomonadota</taxon>
        <taxon>Alphaproteobacteria</taxon>
        <taxon>Rhodospirillales</taxon>
        <taxon>Rhodovibrionaceae</taxon>
        <taxon>Tistlia</taxon>
    </lineage>
</organism>
<dbReference type="RefSeq" id="WP_085124573.1">
    <property type="nucleotide sequence ID" value="NZ_FWZX01000019.1"/>
</dbReference>
<dbReference type="STRING" id="560819.SAMN05428998_11977"/>
<gene>
    <name evidence="2" type="ORF">SAMN05428998_11977</name>
</gene>
<name>A0A1Y6CG77_9PROT</name>
<dbReference type="Gene3D" id="3.30.720.110">
    <property type="match status" value="1"/>
</dbReference>
<dbReference type="Proteomes" id="UP000192917">
    <property type="component" value="Unassembled WGS sequence"/>
</dbReference>
<dbReference type="AlphaFoldDB" id="A0A1Y6CG77"/>
<dbReference type="EMBL" id="FWZX01000019">
    <property type="protein sequence ID" value="SMF53952.1"/>
    <property type="molecule type" value="Genomic_DNA"/>
</dbReference>
<evidence type="ECO:0000313" key="2">
    <source>
        <dbReference type="EMBL" id="SMF53952.1"/>
    </source>
</evidence>
<feature type="region of interest" description="Disordered" evidence="1">
    <location>
        <begin position="32"/>
        <end position="60"/>
    </location>
</feature>
<evidence type="ECO:0000256" key="1">
    <source>
        <dbReference type="SAM" id="MobiDB-lite"/>
    </source>
</evidence>
<dbReference type="SUPFAM" id="SSF54593">
    <property type="entry name" value="Glyoxalase/Bleomycin resistance protein/Dihydroxybiphenyl dioxygenase"/>
    <property type="match status" value="1"/>
</dbReference>
<protein>
    <submittedName>
        <fullName evidence="2">Uncharacterized protein</fullName>
    </submittedName>
</protein>